<evidence type="ECO:0000313" key="2">
    <source>
        <dbReference type="Proteomes" id="UP000277204"/>
    </source>
</evidence>
<protein>
    <submittedName>
        <fullName evidence="1">Uncharacterized protein</fullName>
    </submittedName>
</protein>
<accession>A0A3P7WXF9</accession>
<dbReference type="EMBL" id="UZAI01001797">
    <property type="protein sequence ID" value="VDO65376.1"/>
    <property type="molecule type" value="Genomic_DNA"/>
</dbReference>
<gene>
    <name evidence="1" type="ORF">SMRZ_LOCUS5285</name>
</gene>
<reference evidence="1 2" key="1">
    <citation type="submission" date="2018-11" db="EMBL/GenBank/DDBJ databases">
        <authorList>
            <consortium name="Pathogen Informatics"/>
        </authorList>
    </citation>
    <scope>NUCLEOTIDE SEQUENCE [LARGE SCALE GENOMIC DNA]</scope>
    <source>
        <strain evidence="1 2">Zambia</strain>
    </source>
</reference>
<sequence length="69" mass="8003">MFRMCLRSFMENPDGMIFLGQSKSVICKREPDSKSNIALSSDFVLKAKHNFKMNNHLVSFRRYVLLSTS</sequence>
<keyword evidence="2" id="KW-1185">Reference proteome</keyword>
<organism evidence="1 2">
    <name type="scientific">Schistosoma margrebowiei</name>
    <dbReference type="NCBI Taxonomy" id="48269"/>
    <lineage>
        <taxon>Eukaryota</taxon>
        <taxon>Metazoa</taxon>
        <taxon>Spiralia</taxon>
        <taxon>Lophotrochozoa</taxon>
        <taxon>Platyhelminthes</taxon>
        <taxon>Trematoda</taxon>
        <taxon>Digenea</taxon>
        <taxon>Strigeidida</taxon>
        <taxon>Schistosomatoidea</taxon>
        <taxon>Schistosomatidae</taxon>
        <taxon>Schistosoma</taxon>
    </lineage>
</organism>
<name>A0A3P7WXF9_9TREM</name>
<dbReference type="AlphaFoldDB" id="A0A3P7WXF9"/>
<dbReference type="Proteomes" id="UP000277204">
    <property type="component" value="Unassembled WGS sequence"/>
</dbReference>
<proteinExistence type="predicted"/>
<evidence type="ECO:0000313" key="1">
    <source>
        <dbReference type="EMBL" id="VDO65376.1"/>
    </source>
</evidence>